<proteinExistence type="inferred from homology"/>
<dbReference type="OMA" id="CAQYIAR"/>
<keyword evidence="6" id="KW-0460">Magnesium</keyword>
<dbReference type="EMBL" id="JSAM01000026">
    <property type="protein sequence ID" value="KIA78337.1"/>
    <property type="molecule type" value="Genomic_DNA"/>
</dbReference>
<reference evidence="8 9" key="1">
    <citation type="journal article" date="2014" name="Mol. Biol. Evol.">
        <title>Massive expansion of Ubiquitination-related gene families within the Chlamydiae.</title>
        <authorList>
            <person name="Domman D."/>
            <person name="Collingro A."/>
            <person name="Lagkouvardos I."/>
            <person name="Gehre L."/>
            <person name="Weinmaier T."/>
            <person name="Rattei T."/>
            <person name="Subtil A."/>
            <person name="Horn M."/>
        </authorList>
    </citation>
    <scope>NUCLEOTIDE SEQUENCE [LARGE SCALE GENOMIC DNA]</scope>
    <source>
        <strain evidence="8 9">OEW1</strain>
    </source>
</reference>
<comment type="catalytic activity">
    <reaction evidence="7">
        <text>(2R)-O-phospho-3-sulfolactate + H2O = (2R)-3-sulfolactate + phosphate</text>
        <dbReference type="Rhea" id="RHEA:23416"/>
        <dbReference type="ChEBI" id="CHEBI:15377"/>
        <dbReference type="ChEBI" id="CHEBI:15597"/>
        <dbReference type="ChEBI" id="CHEBI:43474"/>
        <dbReference type="ChEBI" id="CHEBI:58738"/>
        <dbReference type="EC" id="3.1.3.71"/>
    </reaction>
</comment>
<dbReference type="GO" id="GO:0000287">
    <property type="term" value="F:magnesium ion binding"/>
    <property type="evidence" value="ECO:0007669"/>
    <property type="project" value="InterPro"/>
</dbReference>
<dbReference type="Gene3D" id="3.90.1560.10">
    <property type="entry name" value="ComB-like"/>
    <property type="match status" value="1"/>
</dbReference>
<evidence type="ECO:0000313" key="8">
    <source>
        <dbReference type="EMBL" id="KIA78337.1"/>
    </source>
</evidence>
<comment type="cofactor">
    <cofactor evidence="1">
        <name>Mg(2+)</name>
        <dbReference type="ChEBI" id="CHEBI:18420"/>
    </cofactor>
</comment>
<dbReference type="EC" id="3.1.3.71" evidence="3"/>
<comment type="similarity">
    <text evidence="2">Belongs to the ComB family.</text>
</comment>
<dbReference type="GO" id="GO:0050532">
    <property type="term" value="F:2-phosphosulfolactate phosphatase activity"/>
    <property type="evidence" value="ECO:0007669"/>
    <property type="project" value="UniProtKB-EC"/>
</dbReference>
<accession>A0A0C1EB24</accession>
<comment type="caution">
    <text evidence="8">The sequence shown here is derived from an EMBL/GenBank/DDBJ whole genome shotgun (WGS) entry which is preliminary data.</text>
</comment>
<dbReference type="PANTHER" id="PTHR37311">
    <property type="entry name" value="2-PHOSPHOSULFOLACTATE PHOSPHATASE-RELATED"/>
    <property type="match status" value="1"/>
</dbReference>
<organism evidence="8 9">
    <name type="scientific">Parachlamydia acanthamoebae</name>
    <dbReference type="NCBI Taxonomy" id="83552"/>
    <lineage>
        <taxon>Bacteria</taxon>
        <taxon>Pseudomonadati</taxon>
        <taxon>Chlamydiota</taxon>
        <taxon>Chlamydiia</taxon>
        <taxon>Parachlamydiales</taxon>
        <taxon>Parachlamydiaceae</taxon>
        <taxon>Parachlamydia</taxon>
    </lineage>
</organism>
<evidence type="ECO:0000256" key="7">
    <source>
        <dbReference type="ARBA" id="ARBA00033711"/>
    </source>
</evidence>
<dbReference type="PANTHER" id="PTHR37311:SF1">
    <property type="entry name" value="2-PHOSPHOSULFOLACTATE PHOSPHATASE-RELATED"/>
    <property type="match status" value="1"/>
</dbReference>
<evidence type="ECO:0000313" key="9">
    <source>
        <dbReference type="Proteomes" id="UP000031307"/>
    </source>
</evidence>
<evidence type="ECO:0000256" key="4">
    <source>
        <dbReference type="ARBA" id="ARBA00021948"/>
    </source>
</evidence>
<sequence>MNIKTFRMNECIHAEGLVVVIDVIRAFTTAAFAFASGVEKIFVTRTVDEALSLHAKFPHTRTMGEVDGFAIQQFNYGNSPLQFKDENLTGITLIQRTSSGTQGIINCIHAQQILAASFVVAEATLKYIRFLQPAQLSLVVTGPDNADEDLAFADYLSARLNHHNVSPRSYLERVKNSPSGKKALLDPLNGRCSFEDLQAVLQVNRFPFFMEVLKEKEHFVLKAFPEL</sequence>
<evidence type="ECO:0000256" key="5">
    <source>
        <dbReference type="ARBA" id="ARBA00022801"/>
    </source>
</evidence>
<gene>
    <name evidence="8" type="primary">comB</name>
    <name evidence="8" type="ORF">DB43_EF00190</name>
</gene>
<dbReference type="InterPro" id="IPR005238">
    <property type="entry name" value="ComB-like"/>
</dbReference>
<evidence type="ECO:0000256" key="2">
    <source>
        <dbReference type="ARBA" id="ARBA00009997"/>
    </source>
</evidence>
<evidence type="ECO:0000256" key="3">
    <source>
        <dbReference type="ARBA" id="ARBA00012953"/>
    </source>
</evidence>
<evidence type="ECO:0000256" key="6">
    <source>
        <dbReference type="ARBA" id="ARBA00022842"/>
    </source>
</evidence>
<dbReference type="Pfam" id="PF04029">
    <property type="entry name" value="2-ph_phosp"/>
    <property type="match status" value="1"/>
</dbReference>
<dbReference type="SUPFAM" id="SSF142823">
    <property type="entry name" value="ComB-like"/>
    <property type="match status" value="1"/>
</dbReference>
<keyword evidence="5 8" id="KW-0378">Hydrolase</keyword>
<dbReference type="AlphaFoldDB" id="A0A0C1EB24"/>
<dbReference type="InterPro" id="IPR036702">
    <property type="entry name" value="ComB-like_sf"/>
</dbReference>
<evidence type="ECO:0000256" key="1">
    <source>
        <dbReference type="ARBA" id="ARBA00001946"/>
    </source>
</evidence>
<dbReference type="Proteomes" id="UP000031307">
    <property type="component" value="Unassembled WGS sequence"/>
</dbReference>
<dbReference type="GO" id="GO:0050545">
    <property type="term" value="F:sulfopyruvate decarboxylase activity"/>
    <property type="evidence" value="ECO:0007669"/>
    <property type="project" value="TreeGrafter"/>
</dbReference>
<name>A0A0C1EB24_9BACT</name>
<protein>
    <recommendedName>
        <fullName evidence="4">Probable 2-phosphosulfolactate phosphatase</fullName>
        <ecNumber evidence="3">3.1.3.71</ecNumber>
    </recommendedName>
</protein>
<dbReference type="PATRIC" id="fig|83552.4.peg.457"/>
<dbReference type="RefSeq" id="WP_006340383.1">
    <property type="nucleotide sequence ID" value="NZ_BAWW01000007.1"/>
</dbReference>